<dbReference type="EMBL" id="VJMJ01000155">
    <property type="protein sequence ID" value="KAF0730216.1"/>
    <property type="molecule type" value="Genomic_DNA"/>
</dbReference>
<feature type="compositionally biased region" description="Polar residues" evidence="2">
    <location>
        <begin position="843"/>
        <end position="855"/>
    </location>
</feature>
<accession>A0A6G0WS15</accession>
<dbReference type="AlphaFoldDB" id="A0A6G0WS15"/>
<feature type="region of interest" description="Disordered" evidence="2">
    <location>
        <begin position="699"/>
        <end position="746"/>
    </location>
</feature>
<dbReference type="VEuPathDB" id="FungiDB:AeMF1_017855"/>
<evidence type="ECO:0000256" key="2">
    <source>
        <dbReference type="SAM" id="MobiDB-lite"/>
    </source>
</evidence>
<dbReference type="Proteomes" id="UP000481153">
    <property type="component" value="Unassembled WGS sequence"/>
</dbReference>
<feature type="region of interest" description="Disordered" evidence="2">
    <location>
        <begin position="823"/>
        <end position="861"/>
    </location>
</feature>
<sequence>MTSNPRRAIAGLNPLGLHIPRTLVTEQSIVTQTQHVRPTSNLQLEQGHSTQLLTNVQVQHDTVDIAPAQTSLGIRPTVRSNHQVNSYDPVLLTHDQSMNAQRSLPSYAPSQTTDPSSNHELVPSDVEMENETPETALTLVTNFSVQLQSLQTQVDSSSVMFNSLNDHLNLALQTSQSQHEMTATSMNSLSISLHELSDRTHQVQLEMNSTYGELKSALTDLQHSNRSPTHETDFVRLETVLAGQQTTISNLHQSLQQHSAEQQRISHNLETLANDRASDFHRILHELQVLSRSHEETQSTTQQKLDRSELRQVELIESNRRLNEQVDALTQDNSTLLKRVLTLEVACQGLSHEIHAVSKSESDSPVSTNGFDSPKSAPDSTHRLLLELQSSINAMASEMSEVKESIADSTSNQAFGRAVKYTTTPTSDDQAHCEFFMKQLIDQADRCQLDDPDRKMLLGLKLSSDKVHPALNQWWIALSKTKNGDLWSEIYDNFMDRFCNRTPRELLDNLFEDSERLEGESVKAYAIRLQSILDDIDVPNHQGVVIFKRGVRHARAESCLENTDKDLCSIADCMKLLRTRQIRLDDPPVYRERMRSRSGSTSTTLTSSRSNLSDRSAPSTPEQSPRPNHSNSKVGFQEELTLAKILEAIHTTQTSQQAFVAQIQQLTEALTKPASPFFAAPVQTQMNVPYAHPSPYAPGFHQQPTPPSANPVAVPTTTQPPGPSRSRPRTDFAPVMITSKPDDMTTSGVKVCGRCDRLAYATKSVTTSASMFEPAPSASKSATLRRVAPLVQPTRLEIAAPGRLLRKQDTFWYARLNTFPTSHVSTHDSIPTARPKRTDSVRSPKSQSTPDTVNPTAPEPVPVFTDDEITDLMESHLEFPEEEYSKEIEDRLYPITKSDVRKQLERIRKRQINPTHEEILRSLDLSEADSHLLLAPADIEDETLWLKWFADTFEKCDEARRASRDFNTTRKHPLARVSWIDPNPYAVLDMDDPTDVAEHADGEDPCSTSFEDEKLPSDCVTYPSDIPTLRSSVRQSENYECSDEFWNELPLDYPHSTPTASTQVPTTTQSPSQIR</sequence>
<organism evidence="3 4">
    <name type="scientific">Aphanomyces euteiches</name>
    <dbReference type="NCBI Taxonomy" id="100861"/>
    <lineage>
        <taxon>Eukaryota</taxon>
        <taxon>Sar</taxon>
        <taxon>Stramenopiles</taxon>
        <taxon>Oomycota</taxon>
        <taxon>Saprolegniomycetes</taxon>
        <taxon>Saprolegniales</taxon>
        <taxon>Verrucalvaceae</taxon>
        <taxon>Aphanomyces</taxon>
    </lineage>
</organism>
<keyword evidence="4" id="KW-1185">Reference proteome</keyword>
<feature type="region of interest" description="Disordered" evidence="2">
    <location>
        <begin position="1050"/>
        <end position="1075"/>
    </location>
</feature>
<evidence type="ECO:0000313" key="4">
    <source>
        <dbReference type="Proteomes" id="UP000481153"/>
    </source>
</evidence>
<comment type="caution">
    <text evidence="3">The sequence shown here is derived from an EMBL/GenBank/DDBJ whole genome shotgun (WGS) entry which is preliminary data.</text>
</comment>
<proteinExistence type="predicted"/>
<reference evidence="3 4" key="1">
    <citation type="submission" date="2019-07" db="EMBL/GenBank/DDBJ databases">
        <title>Genomics analysis of Aphanomyces spp. identifies a new class of oomycete effector associated with host adaptation.</title>
        <authorList>
            <person name="Gaulin E."/>
        </authorList>
    </citation>
    <scope>NUCLEOTIDE SEQUENCE [LARGE SCALE GENOMIC DNA]</scope>
    <source>
        <strain evidence="3 4">ATCC 201684</strain>
    </source>
</reference>
<gene>
    <name evidence="3" type="ORF">Ae201684_012219</name>
</gene>
<dbReference type="VEuPathDB" id="FungiDB:AeMF1_021670"/>
<evidence type="ECO:0000313" key="3">
    <source>
        <dbReference type="EMBL" id="KAF0730216.1"/>
    </source>
</evidence>
<name>A0A6G0WS15_9STRA</name>
<evidence type="ECO:0000256" key="1">
    <source>
        <dbReference type="SAM" id="Coils"/>
    </source>
</evidence>
<feature type="region of interest" description="Disordered" evidence="2">
    <location>
        <begin position="356"/>
        <end position="379"/>
    </location>
</feature>
<feature type="coiled-coil region" evidence="1">
    <location>
        <begin position="305"/>
        <end position="339"/>
    </location>
</feature>
<protein>
    <submittedName>
        <fullName evidence="3">Uncharacterized protein</fullName>
    </submittedName>
</protein>
<keyword evidence="1" id="KW-0175">Coiled coil</keyword>
<feature type="compositionally biased region" description="Low complexity" evidence="2">
    <location>
        <begin position="1056"/>
        <end position="1075"/>
    </location>
</feature>
<feature type="compositionally biased region" description="Polar residues" evidence="2">
    <location>
        <begin position="620"/>
        <end position="632"/>
    </location>
</feature>
<feature type="compositionally biased region" description="Low complexity" evidence="2">
    <location>
        <begin position="597"/>
        <end position="619"/>
    </location>
</feature>
<feature type="region of interest" description="Disordered" evidence="2">
    <location>
        <begin position="588"/>
        <end position="632"/>
    </location>
</feature>